<feature type="chain" id="PRO_5038406546" description="DUF3558 domain-containing protein" evidence="1">
    <location>
        <begin position="21"/>
        <end position="168"/>
    </location>
</feature>
<evidence type="ECO:0000256" key="1">
    <source>
        <dbReference type="SAM" id="SignalP"/>
    </source>
</evidence>
<dbReference type="AlphaFoldDB" id="A0A7K1L2T0"/>
<accession>A0A7K1L2T0</accession>
<protein>
    <recommendedName>
        <fullName evidence="4">DUF3558 domain-containing protein</fullName>
    </recommendedName>
</protein>
<reference evidence="2 3" key="1">
    <citation type="submission" date="2019-11" db="EMBL/GenBank/DDBJ databases">
        <authorList>
            <person name="Cao P."/>
        </authorList>
    </citation>
    <scope>NUCLEOTIDE SEQUENCE [LARGE SCALE GENOMIC DNA]</scope>
    <source>
        <strain evidence="2 3">NEAU-AAG5</strain>
    </source>
</reference>
<name>A0A7K1L2T0_9ACTN</name>
<comment type="caution">
    <text evidence="2">The sequence shown here is derived from an EMBL/GenBank/DDBJ whole genome shotgun (WGS) entry which is preliminary data.</text>
</comment>
<dbReference type="Proteomes" id="UP000432015">
    <property type="component" value="Unassembled WGS sequence"/>
</dbReference>
<dbReference type="PROSITE" id="PS51257">
    <property type="entry name" value="PROKAR_LIPOPROTEIN"/>
    <property type="match status" value="1"/>
</dbReference>
<proteinExistence type="predicted"/>
<evidence type="ECO:0000313" key="3">
    <source>
        <dbReference type="Proteomes" id="UP000432015"/>
    </source>
</evidence>
<organism evidence="2 3">
    <name type="scientific">Actinomadura litoris</name>
    <dbReference type="NCBI Taxonomy" id="2678616"/>
    <lineage>
        <taxon>Bacteria</taxon>
        <taxon>Bacillati</taxon>
        <taxon>Actinomycetota</taxon>
        <taxon>Actinomycetes</taxon>
        <taxon>Streptosporangiales</taxon>
        <taxon>Thermomonosporaceae</taxon>
        <taxon>Actinomadura</taxon>
    </lineage>
</organism>
<dbReference type="EMBL" id="WOFH01000006">
    <property type="protein sequence ID" value="MUN38712.1"/>
    <property type="molecule type" value="Genomic_DNA"/>
</dbReference>
<keyword evidence="3" id="KW-1185">Reference proteome</keyword>
<gene>
    <name evidence="2" type="ORF">GNZ18_19175</name>
</gene>
<keyword evidence="1" id="KW-0732">Signal</keyword>
<sequence>MRKVAVVLLAGVALSAGACGADPDGRAVDACALVDPDLAASLVGDRTGEPVESSRRAYSACMWEGGDELDSDRLTVDAATYDRDDGEAASRDYRYLSTTWKCTAAVTVQKAAGSSACRYQAELNTGIVLNHHGTVARIAYRGPKTPQHDPARQAAIADQLAARAFSVL</sequence>
<dbReference type="RefSeq" id="WP_156217862.1">
    <property type="nucleotide sequence ID" value="NZ_WOFH01000006.1"/>
</dbReference>
<evidence type="ECO:0000313" key="2">
    <source>
        <dbReference type="EMBL" id="MUN38712.1"/>
    </source>
</evidence>
<feature type="signal peptide" evidence="1">
    <location>
        <begin position="1"/>
        <end position="20"/>
    </location>
</feature>
<evidence type="ECO:0008006" key="4">
    <source>
        <dbReference type="Google" id="ProtNLM"/>
    </source>
</evidence>